<dbReference type="PANTHER" id="PTHR42793">
    <property type="entry name" value="COA BINDING DOMAIN CONTAINING PROTEIN"/>
    <property type="match status" value="1"/>
</dbReference>
<name>A0A975U1L2_9PROT</name>
<sequence length="679" mass="68487">MTALRDALFRPQRIALVGASADPAKLTARAQIHLRRHGFRGTLYPVNPNATEVLGEPAYPSLEAIPGPIDHAFILTGADRAIEAVEACAAKRVPVATVLANGFAEAGPDGAARQAQLLATARAGGVRLLGPNAIGLVNVTEGIALSVNAVLAMDPPLPAGRTAVLSHSGSLIGAILSRGAARSLGYSLLAATGNEADLGVADLLRLLAEEEGTDVILLFLETIRDAEALRDAAAAAHAAGKAVLAYKLGRSAAGAAMALSHTGAVAGADAAVDALLAASGIARLDTFEGLIEAAPLFARARPFAAPRRAVSVLTTTGGGAALVVDRLGLAGIASEVRDMTLAGTNPDRIASALAAMDKDERTDAVLAVIGSSAQFRPESSVAGVTSAAGALKKPLAVFLAPDAPETAKGLAAAGLACFRTPEAAADALRARLAWRAPAAPADAGDVSSAERALAGASGPVLDEAEARAVLAALGVPVAPAHLVTDLDRLSGIPWALDYPVALKAVSPALPHKTEAGAVVLDIPDRGALRAAARAMVARLRNVPLKGLLVAPMQRGIGEVLLGFRRDPQGGPVVVLGAGGVLAELMPPPVVRTAPLDLDDAREMVAAAPIAHVRGVRGRGAGDLDALARAVAALSRLAALPEVTEAEANPLLVKGEGEGVAALDALIVRRRPGTEAVASS</sequence>
<accession>A0A975U1L2</accession>
<dbReference type="AlphaFoldDB" id="A0A975U1L2"/>
<feature type="domain" description="CoA-binding" evidence="1">
    <location>
        <begin position="8"/>
        <end position="103"/>
    </location>
</feature>
<organism evidence="2 3">
    <name type="scientific">Elioraea tepida</name>
    <dbReference type="NCBI Taxonomy" id="2843330"/>
    <lineage>
        <taxon>Bacteria</taxon>
        <taxon>Pseudomonadati</taxon>
        <taxon>Pseudomonadota</taxon>
        <taxon>Alphaproteobacteria</taxon>
        <taxon>Acetobacterales</taxon>
        <taxon>Elioraeaceae</taxon>
        <taxon>Elioraea</taxon>
    </lineage>
</organism>
<evidence type="ECO:0000313" key="3">
    <source>
        <dbReference type="Proteomes" id="UP000694001"/>
    </source>
</evidence>
<dbReference type="RefSeq" id="WP_218285627.1">
    <property type="nucleotide sequence ID" value="NZ_CP076448.1"/>
</dbReference>
<protein>
    <submittedName>
        <fullName evidence="2">Acetate--CoA ligase family protein</fullName>
    </submittedName>
</protein>
<dbReference type="InterPro" id="IPR032875">
    <property type="entry name" value="Succ_CoA_lig_flav_dom"/>
</dbReference>
<dbReference type="EMBL" id="CP076448">
    <property type="protein sequence ID" value="QXM24570.1"/>
    <property type="molecule type" value="Genomic_DNA"/>
</dbReference>
<dbReference type="SMART" id="SM00881">
    <property type="entry name" value="CoA_binding"/>
    <property type="match status" value="1"/>
</dbReference>
<proteinExistence type="predicted"/>
<dbReference type="InterPro" id="IPR003781">
    <property type="entry name" value="CoA-bd"/>
</dbReference>
<keyword evidence="2" id="KW-0436">Ligase</keyword>
<dbReference type="KEGG" id="elio:KO353_15250"/>
<evidence type="ECO:0000313" key="2">
    <source>
        <dbReference type="EMBL" id="QXM24570.1"/>
    </source>
</evidence>
<dbReference type="PANTHER" id="PTHR42793:SF4">
    <property type="entry name" value="BLL6376 PROTEIN"/>
    <property type="match status" value="1"/>
</dbReference>
<dbReference type="Pfam" id="PF13549">
    <property type="entry name" value="ATP-grasp_5"/>
    <property type="match status" value="1"/>
</dbReference>
<reference evidence="2" key="1">
    <citation type="submission" date="2021-06" db="EMBL/GenBank/DDBJ databases">
        <title>Elioraea tepida, sp. nov., a moderately thermophilic aerobic anoxygenic phototrophic bacterium isolated from an alkaline siliceous hot spring mat community in Yellowstone National Park, WY, USA.</title>
        <authorList>
            <person name="Saini M.K."/>
            <person name="Yoshida S."/>
            <person name="Sebastian A."/>
            <person name="Hirose S."/>
            <person name="Hara E."/>
            <person name="Tamaki H."/>
            <person name="Soulier N.T."/>
            <person name="Albert I."/>
            <person name="Hanada S."/>
            <person name="Bryant D.A."/>
            <person name="Tank M."/>
        </authorList>
    </citation>
    <scope>NUCLEOTIDE SEQUENCE</scope>
    <source>
        <strain evidence="2">MS-P2</strain>
    </source>
</reference>
<keyword evidence="3" id="KW-1185">Reference proteome</keyword>
<dbReference type="Proteomes" id="UP000694001">
    <property type="component" value="Chromosome"/>
</dbReference>
<dbReference type="Pfam" id="PF13607">
    <property type="entry name" value="Succ_CoA_lig"/>
    <property type="match status" value="1"/>
</dbReference>
<dbReference type="Pfam" id="PF13380">
    <property type="entry name" value="CoA_binding_2"/>
    <property type="match status" value="1"/>
</dbReference>
<dbReference type="GO" id="GO:0016874">
    <property type="term" value="F:ligase activity"/>
    <property type="evidence" value="ECO:0007669"/>
    <property type="project" value="UniProtKB-KW"/>
</dbReference>
<gene>
    <name evidence="2" type="ORF">KO353_15250</name>
</gene>
<evidence type="ECO:0000259" key="1">
    <source>
        <dbReference type="SMART" id="SM00881"/>
    </source>
</evidence>